<evidence type="ECO:0000259" key="2">
    <source>
        <dbReference type="Pfam" id="PF11127"/>
    </source>
</evidence>
<gene>
    <name evidence="3" type="ORF">CRYO30217_03429</name>
</gene>
<dbReference type="InterPro" id="IPR021309">
    <property type="entry name" value="YgaP-like_TM"/>
</dbReference>
<name>A0A916NDQ9_9FLAO</name>
<dbReference type="Pfam" id="PF11127">
    <property type="entry name" value="YgaP-like_TM"/>
    <property type="match status" value="1"/>
</dbReference>
<dbReference type="AlphaFoldDB" id="A0A916NDQ9"/>
<feature type="domain" description="Inner membrane protein YgaP-like transmembrane" evidence="2">
    <location>
        <begin position="23"/>
        <end position="88"/>
    </location>
</feature>
<evidence type="ECO:0000313" key="3">
    <source>
        <dbReference type="EMBL" id="CAG5087247.1"/>
    </source>
</evidence>
<keyword evidence="1" id="KW-0812">Transmembrane</keyword>
<keyword evidence="1" id="KW-1133">Transmembrane helix</keyword>
<keyword evidence="1" id="KW-0472">Membrane</keyword>
<evidence type="ECO:0000313" key="4">
    <source>
        <dbReference type="Proteomes" id="UP000683507"/>
    </source>
</evidence>
<organism evidence="3 4">
    <name type="scientific">Parvicella tangerina</name>
    <dbReference type="NCBI Taxonomy" id="2829795"/>
    <lineage>
        <taxon>Bacteria</taxon>
        <taxon>Pseudomonadati</taxon>
        <taxon>Bacteroidota</taxon>
        <taxon>Flavobacteriia</taxon>
        <taxon>Flavobacteriales</taxon>
        <taxon>Parvicellaceae</taxon>
        <taxon>Parvicella</taxon>
    </lineage>
</organism>
<protein>
    <recommendedName>
        <fullName evidence="2">Inner membrane protein YgaP-like transmembrane domain-containing protein</fullName>
    </recommendedName>
</protein>
<feature type="transmembrane region" description="Helical" evidence="1">
    <location>
        <begin position="33"/>
        <end position="51"/>
    </location>
</feature>
<reference evidence="3" key="1">
    <citation type="submission" date="2021-04" db="EMBL/GenBank/DDBJ databases">
        <authorList>
            <person name="Rodrigo-Torres L."/>
            <person name="Arahal R. D."/>
            <person name="Lucena T."/>
        </authorList>
    </citation>
    <scope>NUCLEOTIDE SEQUENCE</scope>
    <source>
        <strain evidence="3">AS29M-1</strain>
    </source>
</reference>
<evidence type="ECO:0000256" key="1">
    <source>
        <dbReference type="SAM" id="Phobius"/>
    </source>
</evidence>
<dbReference type="Proteomes" id="UP000683507">
    <property type="component" value="Chromosome"/>
</dbReference>
<proteinExistence type="predicted"/>
<dbReference type="KEGG" id="ptan:CRYO30217_03429"/>
<keyword evidence="4" id="KW-1185">Reference proteome</keyword>
<feature type="transmembrane region" description="Helical" evidence="1">
    <location>
        <begin position="57"/>
        <end position="79"/>
    </location>
</feature>
<accession>A0A916NDQ9</accession>
<sequence length="89" mass="10025">MNICQEKYVTRKLFLEQIIFRTMKKNMGMADRVIRVIIAAVFAVLYFMEVISGTLGVVLLILGGVFVLTSLIGFCPLYLPFGIKTCKSE</sequence>
<dbReference type="EMBL" id="OU015584">
    <property type="protein sequence ID" value="CAG5087247.1"/>
    <property type="molecule type" value="Genomic_DNA"/>
</dbReference>